<name>A0A0F7FBN3_PAEDU</name>
<sequence length="499" mass="56242">MANTEMLQAQQAQAKAKSAVILPYQYTGMGGTRIKPSLLPFSVLRNMAKVPAIAAIINTRLNQVARFARRPRYEGDLGFRIGFKNPKQSMSRAAQSRAFELEEFFLRTGNWGNPERKDNFNQFLRKITRDSLTLDAVAWENVFTRSGQITDMFAVDAATIELLPTSPISEIYQPTLYQQVTSIGAAGPIAYVQRVDGRITAEYSRQELTYLIRNPRTDIAYADFGFSELETLVEIVTGIVNGVRYNTSYFSYNSLPQGVLEVVGKYEEEDIEAFSRHWKTLTDGAQGKWSVPVMAMEEGNGFKFTPFKNSNQDMQFNEFLEFLFNLAAAVYQIDPNEVGFKSWTSGKSMSQSDNTAEKMDGSKDKGFIPLMYFLSDGFNANILDQIAPEFALYWAGLDEEEEDRKAQRLKDDMELGLTTVAEVRKQRGQQVPPEAEWMNAPANSVLIQAYMADQQPQEEANPNESGEEDGNNRPPTAKAKSEPDQLQKSLDIDISWEGY</sequence>
<dbReference type="RefSeq" id="WP_025698478.1">
    <property type="nucleotide sequence ID" value="NZ_ASQQ01000601.1"/>
</dbReference>
<feature type="compositionally biased region" description="Polar residues" evidence="1">
    <location>
        <begin position="454"/>
        <end position="464"/>
    </location>
</feature>
<dbReference type="InterPro" id="IPR006944">
    <property type="entry name" value="Phage/GTA_portal"/>
</dbReference>
<gene>
    <name evidence="2" type="ORF">VK70_17310</name>
</gene>
<dbReference type="Pfam" id="PF04860">
    <property type="entry name" value="Phage_portal"/>
    <property type="match status" value="1"/>
</dbReference>
<evidence type="ECO:0000313" key="3">
    <source>
        <dbReference type="Proteomes" id="UP000034189"/>
    </source>
</evidence>
<evidence type="ECO:0000256" key="1">
    <source>
        <dbReference type="SAM" id="MobiDB-lite"/>
    </source>
</evidence>
<dbReference type="PATRIC" id="fig|1333534.5.peg.3815"/>
<dbReference type="AlphaFoldDB" id="A0A0F7FBN3"/>
<dbReference type="Proteomes" id="UP000034189">
    <property type="component" value="Chromosome"/>
</dbReference>
<dbReference type="OrthoDB" id="9765386at2"/>
<reference evidence="2 3" key="2">
    <citation type="journal article" date="2016" name="Genome Announc.">
        <title>Genome Sequence of a Gram-Positive Diazotroph, Paenibacillus durus Type Strain ATCC 35681.</title>
        <authorList>
            <person name="Halim M.A."/>
            <person name="Rahman A.Y."/>
            <person name="Sim K.S."/>
            <person name="Yam H.C."/>
            <person name="Rahim A.A."/>
            <person name="Ghazali A.H."/>
            <person name="Najimudin N."/>
        </authorList>
    </citation>
    <scope>NUCLEOTIDE SEQUENCE [LARGE SCALE GENOMIC DNA]</scope>
    <source>
        <strain evidence="2 3">ATCC 35681</strain>
    </source>
</reference>
<feature type="region of interest" description="Disordered" evidence="1">
    <location>
        <begin position="450"/>
        <end position="499"/>
    </location>
</feature>
<dbReference type="HOGENOM" id="CLU_546098_0_0_9"/>
<protein>
    <recommendedName>
        <fullName evidence="4">Phage portal protein</fullName>
    </recommendedName>
</protein>
<accession>A0A0F7FBN3</accession>
<dbReference type="EMBL" id="CP011114">
    <property type="protein sequence ID" value="AKG36098.1"/>
    <property type="molecule type" value="Genomic_DNA"/>
</dbReference>
<evidence type="ECO:0008006" key="4">
    <source>
        <dbReference type="Google" id="ProtNLM"/>
    </source>
</evidence>
<organism evidence="2 3">
    <name type="scientific">Paenibacillus durus ATCC 35681</name>
    <dbReference type="NCBI Taxonomy" id="1333534"/>
    <lineage>
        <taxon>Bacteria</taxon>
        <taxon>Bacillati</taxon>
        <taxon>Bacillota</taxon>
        <taxon>Bacilli</taxon>
        <taxon>Bacillales</taxon>
        <taxon>Paenibacillaceae</taxon>
        <taxon>Paenibacillus</taxon>
    </lineage>
</organism>
<evidence type="ECO:0000313" key="2">
    <source>
        <dbReference type="EMBL" id="AKG36098.1"/>
    </source>
</evidence>
<reference evidence="2 3" key="1">
    <citation type="submission" date="2015-03" db="EMBL/GenBank/DDBJ databases">
        <authorList>
            <person name="Abdul Halim M."/>
        </authorList>
    </citation>
    <scope>NUCLEOTIDE SEQUENCE [LARGE SCALE GENOMIC DNA]</scope>
    <source>
        <strain evidence="2 3">ATCC 35681</strain>
    </source>
</reference>
<proteinExistence type="predicted"/>